<feature type="domain" description="HTH lysR-type" evidence="5">
    <location>
        <begin position="6"/>
        <end position="63"/>
    </location>
</feature>
<keyword evidence="4" id="KW-0804">Transcription</keyword>
<evidence type="ECO:0000313" key="6">
    <source>
        <dbReference type="EMBL" id="MFC3616753.1"/>
    </source>
</evidence>
<gene>
    <name evidence="6" type="ORF">ACFORG_23670</name>
</gene>
<dbReference type="RefSeq" id="WP_386738074.1">
    <property type="nucleotide sequence ID" value="NZ_JBHRXI010000049.1"/>
</dbReference>
<evidence type="ECO:0000256" key="4">
    <source>
        <dbReference type="ARBA" id="ARBA00023163"/>
    </source>
</evidence>
<dbReference type="InterPro" id="IPR036390">
    <property type="entry name" value="WH_DNA-bd_sf"/>
</dbReference>
<dbReference type="InterPro" id="IPR000847">
    <property type="entry name" value="LysR_HTH_N"/>
</dbReference>
<dbReference type="Gene3D" id="3.40.190.290">
    <property type="match status" value="1"/>
</dbReference>
<accession>A0ABV7TQC4</accession>
<name>A0ABV7TQC4_9RHOB</name>
<keyword evidence="2" id="KW-0805">Transcription regulation</keyword>
<organism evidence="6 7">
    <name type="scientific">Lutimaribacter marinistellae</name>
    <dbReference type="NCBI Taxonomy" id="1820329"/>
    <lineage>
        <taxon>Bacteria</taxon>
        <taxon>Pseudomonadati</taxon>
        <taxon>Pseudomonadota</taxon>
        <taxon>Alphaproteobacteria</taxon>
        <taxon>Rhodobacterales</taxon>
        <taxon>Roseobacteraceae</taxon>
        <taxon>Lutimaribacter</taxon>
    </lineage>
</organism>
<evidence type="ECO:0000256" key="2">
    <source>
        <dbReference type="ARBA" id="ARBA00023015"/>
    </source>
</evidence>
<dbReference type="Pfam" id="PF00126">
    <property type="entry name" value="HTH_1"/>
    <property type="match status" value="1"/>
</dbReference>
<dbReference type="PROSITE" id="PS50931">
    <property type="entry name" value="HTH_LYSR"/>
    <property type="match status" value="1"/>
</dbReference>
<dbReference type="Gene3D" id="1.10.10.10">
    <property type="entry name" value="Winged helix-like DNA-binding domain superfamily/Winged helix DNA-binding domain"/>
    <property type="match status" value="1"/>
</dbReference>
<evidence type="ECO:0000313" key="7">
    <source>
        <dbReference type="Proteomes" id="UP001595629"/>
    </source>
</evidence>
<dbReference type="InterPro" id="IPR005119">
    <property type="entry name" value="LysR_subst-bd"/>
</dbReference>
<dbReference type="SUPFAM" id="SSF53850">
    <property type="entry name" value="Periplasmic binding protein-like II"/>
    <property type="match status" value="1"/>
</dbReference>
<dbReference type="Pfam" id="PF03466">
    <property type="entry name" value="LysR_substrate"/>
    <property type="match status" value="1"/>
</dbReference>
<keyword evidence="3" id="KW-0238">DNA-binding</keyword>
<evidence type="ECO:0000259" key="5">
    <source>
        <dbReference type="PROSITE" id="PS50931"/>
    </source>
</evidence>
<dbReference type="EMBL" id="JBHRXI010000049">
    <property type="protein sequence ID" value="MFC3616753.1"/>
    <property type="molecule type" value="Genomic_DNA"/>
</dbReference>
<keyword evidence="7" id="KW-1185">Reference proteome</keyword>
<dbReference type="Proteomes" id="UP001595629">
    <property type="component" value="Unassembled WGS sequence"/>
</dbReference>
<dbReference type="InterPro" id="IPR058163">
    <property type="entry name" value="LysR-type_TF_proteobact-type"/>
</dbReference>
<dbReference type="PANTHER" id="PTHR30537:SF3">
    <property type="entry name" value="TRANSCRIPTIONAL REGULATORY PROTEIN"/>
    <property type="match status" value="1"/>
</dbReference>
<evidence type="ECO:0000256" key="3">
    <source>
        <dbReference type="ARBA" id="ARBA00023125"/>
    </source>
</evidence>
<dbReference type="SUPFAM" id="SSF46785">
    <property type="entry name" value="Winged helix' DNA-binding domain"/>
    <property type="match status" value="1"/>
</dbReference>
<dbReference type="PANTHER" id="PTHR30537">
    <property type="entry name" value="HTH-TYPE TRANSCRIPTIONAL REGULATOR"/>
    <property type="match status" value="1"/>
</dbReference>
<proteinExistence type="inferred from homology"/>
<sequence length="295" mass="33402">MQSEFRNWSDIRVFLAVVREGSTLAASRKLQVAQPTVARRIDILENEIGLTLFERDTRGFKPTREALRLLPIAESIETSILEFAYCAKDITACKPIRITAYLANFSTSMVGIVNEFSARNPDVAFEFIPSVRALDLTAGEADIALRLARTDPDPNLICRKISTARWSLFGSPSYADKYGLPSSPDDLFGHRFVTFQRDDVPNVFHKWLLSHVAEEQIVMSFTELELMNAAIRSGHGLGINNVKLVETDDTFIRCFDEISELSAPHLMLISPEAYRRPEVKEFTKFFAPRYAALYR</sequence>
<reference evidence="7" key="1">
    <citation type="journal article" date="2019" name="Int. J. Syst. Evol. Microbiol.">
        <title>The Global Catalogue of Microorganisms (GCM) 10K type strain sequencing project: providing services to taxonomists for standard genome sequencing and annotation.</title>
        <authorList>
            <consortium name="The Broad Institute Genomics Platform"/>
            <consortium name="The Broad Institute Genome Sequencing Center for Infectious Disease"/>
            <person name="Wu L."/>
            <person name="Ma J."/>
        </authorList>
    </citation>
    <scope>NUCLEOTIDE SEQUENCE [LARGE SCALE GENOMIC DNA]</scope>
    <source>
        <strain evidence="7">KCTC 42911</strain>
    </source>
</reference>
<evidence type="ECO:0000256" key="1">
    <source>
        <dbReference type="ARBA" id="ARBA00009437"/>
    </source>
</evidence>
<protein>
    <submittedName>
        <fullName evidence="6">LysR family transcriptional regulator</fullName>
    </submittedName>
</protein>
<dbReference type="PRINTS" id="PR00039">
    <property type="entry name" value="HTHLYSR"/>
</dbReference>
<comment type="caution">
    <text evidence="6">The sequence shown here is derived from an EMBL/GenBank/DDBJ whole genome shotgun (WGS) entry which is preliminary data.</text>
</comment>
<dbReference type="InterPro" id="IPR036388">
    <property type="entry name" value="WH-like_DNA-bd_sf"/>
</dbReference>
<comment type="similarity">
    <text evidence="1">Belongs to the LysR transcriptional regulatory family.</text>
</comment>